<dbReference type="eggNOG" id="COG0644">
    <property type="taxonomic scope" value="Bacteria"/>
</dbReference>
<dbReference type="PRINTS" id="PR00420">
    <property type="entry name" value="RNGMNOXGNASE"/>
</dbReference>
<evidence type="ECO:0000313" key="4">
    <source>
        <dbReference type="Proteomes" id="UP000000788"/>
    </source>
</evidence>
<dbReference type="RefSeq" id="WP_012195406.1">
    <property type="nucleotide sequence ID" value="NC_009976.1"/>
</dbReference>
<evidence type="ECO:0000259" key="1">
    <source>
        <dbReference type="Pfam" id="PF01494"/>
    </source>
</evidence>
<dbReference type="EMBL" id="CP000878">
    <property type="protein sequence ID" value="ABX08784.1"/>
    <property type="molecule type" value="Genomic_DNA"/>
</dbReference>
<feature type="domain" description="Digeranylgeranylglycerophospholipid reductase catalytic" evidence="2">
    <location>
        <begin position="188"/>
        <end position="253"/>
    </location>
</feature>
<name>A9BAC2_PROM4</name>
<dbReference type="SUPFAM" id="SSF51905">
    <property type="entry name" value="FAD/NAD(P)-binding domain"/>
    <property type="match status" value="1"/>
</dbReference>
<evidence type="ECO:0000313" key="3">
    <source>
        <dbReference type="EMBL" id="ABX08784.1"/>
    </source>
</evidence>
<dbReference type="KEGG" id="pmj:P9211_08531"/>
<keyword evidence="4" id="KW-1185">Reference proteome</keyword>
<dbReference type="Proteomes" id="UP000000788">
    <property type="component" value="Chromosome"/>
</dbReference>
<dbReference type="Gene3D" id="3.50.50.60">
    <property type="entry name" value="FAD/NAD(P)-binding domain"/>
    <property type="match status" value="1"/>
</dbReference>
<dbReference type="HOGENOM" id="CLU_688346_0_0_3"/>
<dbReference type="OrthoDB" id="538871at2"/>
<dbReference type="STRING" id="93059.P9211_08531"/>
<dbReference type="InterPro" id="IPR054715">
    <property type="entry name" value="GGR_cat"/>
</dbReference>
<proteinExistence type="predicted"/>
<dbReference type="Pfam" id="PF01494">
    <property type="entry name" value="FAD_binding_3"/>
    <property type="match status" value="1"/>
</dbReference>
<protein>
    <submittedName>
        <fullName evidence="3">Dehydrogenases (Flavoproteins)</fullName>
    </submittedName>
</protein>
<dbReference type="PANTHER" id="PTHR42685:SF22">
    <property type="entry name" value="CONDITIONED MEDIUM FACTOR RECEPTOR 1"/>
    <property type="match status" value="1"/>
</dbReference>
<dbReference type="PANTHER" id="PTHR42685">
    <property type="entry name" value="GERANYLGERANYL DIPHOSPHATE REDUCTASE"/>
    <property type="match status" value="1"/>
</dbReference>
<dbReference type="GO" id="GO:0071949">
    <property type="term" value="F:FAD binding"/>
    <property type="evidence" value="ECO:0007669"/>
    <property type="project" value="InterPro"/>
</dbReference>
<dbReference type="InterPro" id="IPR002938">
    <property type="entry name" value="FAD-bd"/>
</dbReference>
<reference evidence="3 4" key="1">
    <citation type="journal article" date="2007" name="PLoS Genet.">
        <title>Patterns and implications of gene gain and loss in the evolution of Prochlorococcus.</title>
        <authorList>
            <person name="Kettler G.C."/>
            <person name="Martiny A.C."/>
            <person name="Huang K."/>
            <person name="Zucker J."/>
            <person name="Coleman M.L."/>
            <person name="Rodrigue S."/>
            <person name="Chen F."/>
            <person name="Lapidus A."/>
            <person name="Ferriera S."/>
            <person name="Johnson J."/>
            <person name="Steglich C."/>
            <person name="Church G.M."/>
            <person name="Richardson P."/>
            <person name="Chisholm S.W."/>
        </authorList>
    </citation>
    <scope>NUCLEOTIDE SEQUENCE [LARGE SCALE GENOMIC DNA]</scope>
    <source>
        <strain evidence="4">MIT 9211</strain>
    </source>
</reference>
<gene>
    <name evidence="3" type="ordered locus">P9211_08531</name>
</gene>
<sequence length="398" mass="44883">MTVLVAGGGPAGAYLAGLLAIHGVEVKLVERLDNPNKNAFSSAALPIDAIYEKWIPMESISSYWSAWKIVSPEGKCFKWENDQPLGVVLDFGALRQHLWYRAKNLGVELLLGWKVENVVSLHDYADVSLVSKSGNRRNVKANIVIDATGYRRSILRTTPKIRDEILVGNGIEWLIQSDKLLDSPWGNSLSFFLGSNWVPNGYGWVFPMSRNRLKVGICRLPPFNNLKSNIKYLQSLIRENNLENLPIIDKHGGIIRSTINRSESHYQGRIIGVGDTISTSNLLGGEGIRHALTSAEVLCTFLADMINRNKYNKLSDFSIFKNYQRELSKRLSMHWSISNRIGKRTWRGLSSNDADARITKLIKLLSEKATAKDINSILFEYKFKKFGVKLLPYLIGFR</sequence>
<accession>A9BAC2</accession>
<dbReference type="InterPro" id="IPR050407">
    <property type="entry name" value="Geranylgeranyl_reductase"/>
</dbReference>
<dbReference type="AlphaFoldDB" id="A9BAC2"/>
<feature type="domain" description="FAD-binding" evidence="1">
    <location>
        <begin position="2"/>
        <end position="35"/>
    </location>
</feature>
<organism evidence="3 4">
    <name type="scientific">Prochlorococcus marinus (strain MIT 9211)</name>
    <dbReference type="NCBI Taxonomy" id="93059"/>
    <lineage>
        <taxon>Bacteria</taxon>
        <taxon>Bacillati</taxon>
        <taxon>Cyanobacteriota</taxon>
        <taxon>Cyanophyceae</taxon>
        <taxon>Synechococcales</taxon>
        <taxon>Prochlorococcaceae</taxon>
        <taxon>Prochlorococcus</taxon>
    </lineage>
</organism>
<dbReference type="InterPro" id="IPR036188">
    <property type="entry name" value="FAD/NAD-bd_sf"/>
</dbReference>
<evidence type="ECO:0000259" key="2">
    <source>
        <dbReference type="Pfam" id="PF22578"/>
    </source>
</evidence>
<dbReference type="Pfam" id="PF22578">
    <property type="entry name" value="GGR_cat"/>
    <property type="match status" value="1"/>
</dbReference>